<accession>A0A420VJ27</accession>
<dbReference type="RefSeq" id="WP_120666198.1">
    <property type="nucleotide sequence ID" value="NZ_AZRV01000005.1"/>
</dbReference>
<evidence type="ECO:0000256" key="2">
    <source>
        <dbReference type="SAM" id="Phobius"/>
    </source>
</evidence>
<sequence length="87" mass="10086">MEHKDYERIAKLETQLESVTEGLKRIETKLDAYSANFITREEANIRFKAIDKDIEEMKQNKKANNALIVSIASVVLTFIFQLINLLK</sequence>
<keyword evidence="2" id="KW-0472">Membrane</keyword>
<keyword evidence="2" id="KW-1133">Transmembrane helix</keyword>
<organism evidence="3 4">
    <name type="scientific">Caldibacillus debilis GB1</name>
    <dbReference type="NCBI Taxonomy" id="1339248"/>
    <lineage>
        <taxon>Bacteria</taxon>
        <taxon>Bacillati</taxon>
        <taxon>Bacillota</taxon>
        <taxon>Bacilli</taxon>
        <taxon>Bacillales</taxon>
        <taxon>Bacillaceae</taxon>
        <taxon>Caldibacillus</taxon>
    </lineage>
</organism>
<keyword evidence="2" id="KW-0812">Transmembrane</keyword>
<reference evidence="3 4" key="1">
    <citation type="submission" date="2013-12" db="EMBL/GenBank/DDBJ databases">
        <title>Genome and proteome characterization of Caldibacillus debilis GB1 derived from a cellulolytic aero-tolerant co-culture.</title>
        <authorList>
            <person name="Wushke S.T."/>
            <person name="Zhang X."/>
            <person name="Fristensky B."/>
            <person name="Wilkins J.A."/>
            <person name="Levin D.B."/>
            <person name="Sparling R."/>
        </authorList>
    </citation>
    <scope>NUCLEOTIDE SEQUENCE [LARGE SCALE GENOMIC DNA]</scope>
    <source>
        <strain evidence="3 4">GB1</strain>
    </source>
</reference>
<feature type="transmembrane region" description="Helical" evidence="2">
    <location>
        <begin position="66"/>
        <end position="86"/>
    </location>
</feature>
<gene>
    <name evidence="3" type="ORF">Cdeb_02729</name>
</gene>
<name>A0A420VJ27_9BACI</name>
<evidence type="ECO:0000313" key="3">
    <source>
        <dbReference type="EMBL" id="RKO63659.1"/>
    </source>
</evidence>
<keyword evidence="1" id="KW-0175">Coiled coil</keyword>
<evidence type="ECO:0000313" key="4">
    <source>
        <dbReference type="Proteomes" id="UP000286235"/>
    </source>
</evidence>
<dbReference type="AlphaFoldDB" id="A0A420VJ27"/>
<evidence type="ECO:0000256" key="1">
    <source>
        <dbReference type="SAM" id="Coils"/>
    </source>
</evidence>
<keyword evidence="4" id="KW-1185">Reference proteome</keyword>
<proteinExistence type="predicted"/>
<protein>
    <submittedName>
        <fullName evidence="3">Uncharacterized protein</fullName>
    </submittedName>
</protein>
<dbReference type="EMBL" id="AZRV01000005">
    <property type="protein sequence ID" value="RKO63659.1"/>
    <property type="molecule type" value="Genomic_DNA"/>
</dbReference>
<comment type="caution">
    <text evidence="3">The sequence shown here is derived from an EMBL/GenBank/DDBJ whole genome shotgun (WGS) entry which is preliminary data.</text>
</comment>
<dbReference type="Proteomes" id="UP000286235">
    <property type="component" value="Unassembled WGS sequence"/>
</dbReference>
<feature type="coiled-coil region" evidence="1">
    <location>
        <begin position="9"/>
        <end position="60"/>
    </location>
</feature>